<keyword evidence="5" id="KW-1185">Reference proteome</keyword>
<dbReference type="InterPro" id="IPR001314">
    <property type="entry name" value="Peptidase_S1A"/>
</dbReference>
<evidence type="ECO:0000313" key="4">
    <source>
        <dbReference type="EMBL" id="KAK4310180.1"/>
    </source>
</evidence>
<dbReference type="FunFam" id="2.40.10.10:FF:000072">
    <property type="entry name" value="CLIP-domain serine protease"/>
    <property type="match status" value="1"/>
</dbReference>
<dbReference type="SMART" id="SM00020">
    <property type="entry name" value="Tryp_SPc"/>
    <property type="match status" value="1"/>
</dbReference>
<reference evidence="4" key="1">
    <citation type="submission" date="2023-11" db="EMBL/GenBank/DDBJ databases">
        <title>Genome assemblies of two species of porcelain crab, Petrolisthes cinctipes and Petrolisthes manimaculis (Anomura: Porcellanidae).</title>
        <authorList>
            <person name="Angst P."/>
        </authorList>
    </citation>
    <scope>NUCLEOTIDE SEQUENCE</scope>
    <source>
        <strain evidence="4">PB745_02</strain>
        <tissue evidence="4">Gill</tissue>
    </source>
</reference>
<feature type="signal peptide" evidence="2">
    <location>
        <begin position="1"/>
        <end position="34"/>
    </location>
</feature>
<dbReference type="PROSITE" id="PS00135">
    <property type="entry name" value="TRYPSIN_SER"/>
    <property type="match status" value="1"/>
</dbReference>
<proteinExistence type="predicted"/>
<gene>
    <name evidence="4" type="ORF">Pmani_018243</name>
</gene>
<evidence type="ECO:0000313" key="5">
    <source>
        <dbReference type="Proteomes" id="UP001292094"/>
    </source>
</evidence>
<dbReference type="Gene3D" id="2.40.10.10">
    <property type="entry name" value="Trypsin-like serine proteases"/>
    <property type="match status" value="1"/>
</dbReference>
<dbReference type="InterPro" id="IPR009003">
    <property type="entry name" value="Peptidase_S1_PA"/>
</dbReference>
<dbReference type="EMBL" id="JAWZYT010001664">
    <property type="protein sequence ID" value="KAK4310180.1"/>
    <property type="molecule type" value="Genomic_DNA"/>
</dbReference>
<keyword evidence="1" id="KW-1015">Disulfide bond</keyword>
<feature type="chain" id="PRO_5041924236" description="Peptidase S1 domain-containing protein" evidence="2">
    <location>
        <begin position="35"/>
        <end position="453"/>
    </location>
</feature>
<protein>
    <recommendedName>
        <fullName evidence="3">Peptidase S1 domain-containing protein</fullName>
    </recommendedName>
</protein>
<comment type="caution">
    <text evidence="4">The sequence shown here is derived from an EMBL/GenBank/DDBJ whole genome shotgun (WGS) entry which is preliminary data.</text>
</comment>
<dbReference type="Proteomes" id="UP001292094">
    <property type="component" value="Unassembled WGS sequence"/>
</dbReference>
<dbReference type="AlphaFoldDB" id="A0AAE1PMW1"/>
<keyword evidence="2" id="KW-0732">Signal</keyword>
<dbReference type="PRINTS" id="PR00722">
    <property type="entry name" value="CHYMOTRYPSIN"/>
</dbReference>
<dbReference type="GO" id="GO:0006508">
    <property type="term" value="P:proteolysis"/>
    <property type="evidence" value="ECO:0007669"/>
    <property type="project" value="InterPro"/>
</dbReference>
<name>A0AAE1PMW1_9EUCA</name>
<feature type="domain" description="Peptidase S1" evidence="3">
    <location>
        <begin position="209"/>
        <end position="452"/>
    </location>
</feature>
<dbReference type="PANTHER" id="PTHR24252:SF7">
    <property type="entry name" value="HYALIN"/>
    <property type="match status" value="1"/>
</dbReference>
<dbReference type="PROSITE" id="PS50240">
    <property type="entry name" value="TRYPSIN_DOM"/>
    <property type="match status" value="1"/>
</dbReference>
<dbReference type="InterPro" id="IPR043504">
    <property type="entry name" value="Peptidase_S1_PA_chymotrypsin"/>
</dbReference>
<dbReference type="SUPFAM" id="SSF50494">
    <property type="entry name" value="Trypsin-like serine proteases"/>
    <property type="match status" value="1"/>
</dbReference>
<evidence type="ECO:0000256" key="1">
    <source>
        <dbReference type="ARBA" id="ARBA00023157"/>
    </source>
</evidence>
<dbReference type="GO" id="GO:0004252">
    <property type="term" value="F:serine-type endopeptidase activity"/>
    <property type="evidence" value="ECO:0007669"/>
    <property type="project" value="InterPro"/>
</dbReference>
<dbReference type="InterPro" id="IPR033116">
    <property type="entry name" value="TRYPSIN_SER"/>
</dbReference>
<accession>A0AAE1PMW1</accession>
<dbReference type="CDD" id="cd00190">
    <property type="entry name" value="Tryp_SPc"/>
    <property type="match status" value="1"/>
</dbReference>
<dbReference type="Pfam" id="PF00089">
    <property type="entry name" value="Trypsin"/>
    <property type="match status" value="1"/>
</dbReference>
<dbReference type="InterPro" id="IPR001254">
    <property type="entry name" value="Trypsin_dom"/>
</dbReference>
<evidence type="ECO:0000259" key="3">
    <source>
        <dbReference type="PROSITE" id="PS50240"/>
    </source>
</evidence>
<sequence length="453" mass="50112">MGEGRWEGVLASFYSLQLPLTLFILLLLPSTSLSQEQQPEEGRFLRGVLSLPESCFHNGVQATCTFILTCLIRGGKPINKCGGGYIYTCCVPTVASVRSDAVRHINIFKREPTALNNPGQPVSNFVHPPSPFAVGRPRSPPHRRPRPYFSQRPWGLNHIPVRVGPVTNPSRQQLQQATSSGDRRLQIPHTRVNEAGCGIPRISHFSKRIIGGNEASFGEFPWQAHIRISGYQCGGVLVNHFFVATAAHCVHKARLNQITVHLGEYDTKDTGDYHEPLPKETFSVLEKRIHPSFKYMLTQPDRYDIAVLRLNRPVVYRENILPICLPDPSEDFIGDVGIVAGWGKTDNSFGKTGTNILRKVLVPIIGNDECLRWHHLKGIDVKLHFEMFCAGHSQGKRDACLGDSGGPLVVNRGGRWFLAGITSAGFGCAVDHQPGIYHRVAVTSAWVVGSVRS</sequence>
<organism evidence="4 5">
    <name type="scientific">Petrolisthes manimaculis</name>
    <dbReference type="NCBI Taxonomy" id="1843537"/>
    <lineage>
        <taxon>Eukaryota</taxon>
        <taxon>Metazoa</taxon>
        <taxon>Ecdysozoa</taxon>
        <taxon>Arthropoda</taxon>
        <taxon>Crustacea</taxon>
        <taxon>Multicrustacea</taxon>
        <taxon>Malacostraca</taxon>
        <taxon>Eumalacostraca</taxon>
        <taxon>Eucarida</taxon>
        <taxon>Decapoda</taxon>
        <taxon>Pleocyemata</taxon>
        <taxon>Anomura</taxon>
        <taxon>Galatheoidea</taxon>
        <taxon>Porcellanidae</taxon>
        <taxon>Petrolisthes</taxon>
    </lineage>
</organism>
<dbReference type="PANTHER" id="PTHR24252">
    <property type="entry name" value="ACROSIN-RELATED"/>
    <property type="match status" value="1"/>
</dbReference>
<evidence type="ECO:0000256" key="2">
    <source>
        <dbReference type="SAM" id="SignalP"/>
    </source>
</evidence>